<dbReference type="Proteomes" id="UP000282084">
    <property type="component" value="Unassembled WGS sequence"/>
</dbReference>
<keyword evidence="2" id="KW-1185">Reference proteome</keyword>
<evidence type="ECO:0000313" key="2">
    <source>
        <dbReference type="Proteomes" id="UP000282084"/>
    </source>
</evidence>
<accession>A0A495W8T3</accession>
<name>A0A495W8T3_9PSEU</name>
<dbReference type="AlphaFoldDB" id="A0A495W8T3"/>
<proteinExistence type="predicted"/>
<gene>
    <name evidence="1" type="ORF">C8E97_6348</name>
</gene>
<sequence length="51" mass="5429">MKADTRPTLDTSTWEIAAVAFSESDRNYFHCLAKDPESGEATTSAFGSAGS</sequence>
<reference evidence="1 2" key="1">
    <citation type="submission" date="2018-10" db="EMBL/GenBank/DDBJ databases">
        <title>Sequencing the genomes of 1000 actinobacteria strains.</title>
        <authorList>
            <person name="Klenk H.-P."/>
        </authorList>
    </citation>
    <scope>NUCLEOTIDE SEQUENCE [LARGE SCALE GENOMIC DNA]</scope>
    <source>
        <strain evidence="1 2">DSM 43800</strain>
    </source>
</reference>
<evidence type="ECO:0000313" key="1">
    <source>
        <dbReference type="EMBL" id="RKT57624.1"/>
    </source>
</evidence>
<organism evidence="1 2">
    <name type="scientific">Saccharothrix australiensis</name>
    <dbReference type="NCBI Taxonomy" id="2072"/>
    <lineage>
        <taxon>Bacteria</taxon>
        <taxon>Bacillati</taxon>
        <taxon>Actinomycetota</taxon>
        <taxon>Actinomycetes</taxon>
        <taxon>Pseudonocardiales</taxon>
        <taxon>Pseudonocardiaceae</taxon>
        <taxon>Saccharothrix</taxon>
    </lineage>
</organism>
<comment type="caution">
    <text evidence="1">The sequence shown here is derived from an EMBL/GenBank/DDBJ whole genome shotgun (WGS) entry which is preliminary data.</text>
</comment>
<dbReference type="EMBL" id="RBXO01000001">
    <property type="protein sequence ID" value="RKT57624.1"/>
    <property type="molecule type" value="Genomic_DNA"/>
</dbReference>
<protein>
    <submittedName>
        <fullName evidence="1">Uncharacterized protein</fullName>
    </submittedName>
</protein>